<dbReference type="AlphaFoldDB" id="A0A645FWH9"/>
<evidence type="ECO:0000313" key="1">
    <source>
        <dbReference type="EMBL" id="MPN18827.1"/>
    </source>
</evidence>
<evidence type="ECO:0008006" key="2">
    <source>
        <dbReference type="Google" id="ProtNLM"/>
    </source>
</evidence>
<sequence length="214" mass="23514">MKLFSIKKTRGILVACMLLAFTSITCFAAAKIVSYTSHSTNSTFAEFPSEKEVKKEAGFVPKYVNELAGGYAFYNGGIGETNAETEDGSAVVTLKTANFSYKNGDSTVNLLVENGIMPSADENGEIVKISANVEGRYHSDMYKILPPDYVMTEQDKADAESGKYVFSYGSEEVEVLHMQQIQWEDNGMSYSLINSDDKVDKDVLVKMAGEIVNK</sequence>
<dbReference type="EMBL" id="VSSQ01066248">
    <property type="protein sequence ID" value="MPN18827.1"/>
    <property type="molecule type" value="Genomic_DNA"/>
</dbReference>
<proteinExistence type="predicted"/>
<gene>
    <name evidence="1" type="ORF">SDC9_166192</name>
</gene>
<organism evidence="1">
    <name type="scientific">bioreactor metagenome</name>
    <dbReference type="NCBI Taxonomy" id="1076179"/>
    <lineage>
        <taxon>unclassified sequences</taxon>
        <taxon>metagenomes</taxon>
        <taxon>ecological metagenomes</taxon>
    </lineage>
</organism>
<accession>A0A645FWH9</accession>
<reference evidence="1" key="1">
    <citation type="submission" date="2019-08" db="EMBL/GenBank/DDBJ databases">
        <authorList>
            <person name="Kucharzyk K."/>
            <person name="Murdoch R.W."/>
            <person name="Higgins S."/>
            <person name="Loffler F."/>
        </authorList>
    </citation>
    <scope>NUCLEOTIDE SEQUENCE</scope>
</reference>
<comment type="caution">
    <text evidence="1">The sequence shown here is derived from an EMBL/GenBank/DDBJ whole genome shotgun (WGS) entry which is preliminary data.</text>
</comment>
<name>A0A645FWH9_9ZZZZ</name>
<protein>
    <recommendedName>
        <fullName evidence="2">DUF4367 domain-containing protein</fullName>
    </recommendedName>
</protein>